<protein>
    <submittedName>
        <fullName evidence="3">Putative tricarboxylic transport membrane protein</fullName>
    </submittedName>
</protein>
<feature type="domain" description="DUF1468" evidence="2">
    <location>
        <begin position="5"/>
        <end position="136"/>
    </location>
</feature>
<reference evidence="3 4" key="1">
    <citation type="submission" date="2016-10" db="EMBL/GenBank/DDBJ databases">
        <authorList>
            <person name="Varghese N."/>
            <person name="Submissions S."/>
        </authorList>
    </citation>
    <scope>NUCLEOTIDE SEQUENCE [LARGE SCALE GENOMIC DNA]</scope>
    <source>
        <strain evidence="3 4">DSM 21822</strain>
    </source>
</reference>
<evidence type="ECO:0000313" key="4">
    <source>
        <dbReference type="Proteomes" id="UP000323300"/>
    </source>
</evidence>
<dbReference type="OrthoDB" id="5519430at2"/>
<keyword evidence="4" id="KW-1185">Reference proteome</keyword>
<keyword evidence="1" id="KW-1133">Transmembrane helix</keyword>
<name>A0A1I3Y729_9HYPH</name>
<dbReference type="InterPro" id="IPR009936">
    <property type="entry name" value="DUF1468"/>
</dbReference>
<evidence type="ECO:0000259" key="2">
    <source>
        <dbReference type="Pfam" id="PF07331"/>
    </source>
</evidence>
<dbReference type="Proteomes" id="UP000323300">
    <property type="component" value="Unassembled WGS sequence"/>
</dbReference>
<keyword evidence="1" id="KW-0472">Membrane</keyword>
<proteinExistence type="predicted"/>
<dbReference type="AlphaFoldDB" id="A0A1I3Y729"/>
<feature type="transmembrane region" description="Helical" evidence="1">
    <location>
        <begin position="36"/>
        <end position="54"/>
    </location>
</feature>
<evidence type="ECO:0000256" key="1">
    <source>
        <dbReference type="SAM" id="Phobius"/>
    </source>
</evidence>
<dbReference type="EMBL" id="FOSL01000004">
    <property type="protein sequence ID" value="SFK27510.1"/>
    <property type="molecule type" value="Genomic_DNA"/>
</dbReference>
<sequence length="143" mass="14930">MADRILGLLILALTIFYGWTAASYEASFGDPLGPAAFPQMLAVPAALLSLFLILRPDPDPGWATGLPAIRQIATVGVLIAYGILLEELGFVVATALGASAMGRLLGAGWPKSVISGVAMAVGLFVVFDTLLGLPLPLYPRFMS</sequence>
<dbReference type="RefSeq" id="WP_149759913.1">
    <property type="nucleotide sequence ID" value="NZ_BSPE01000007.1"/>
</dbReference>
<keyword evidence="1" id="KW-0812">Transmembrane</keyword>
<gene>
    <name evidence="3" type="ORF">SAMN04488498_104240</name>
</gene>
<feature type="transmembrane region" description="Helical" evidence="1">
    <location>
        <begin position="113"/>
        <end position="138"/>
    </location>
</feature>
<organism evidence="3 4">
    <name type="scientific">Neomesorhizobium albiziae</name>
    <dbReference type="NCBI Taxonomy" id="335020"/>
    <lineage>
        <taxon>Bacteria</taxon>
        <taxon>Pseudomonadati</taxon>
        <taxon>Pseudomonadota</taxon>
        <taxon>Alphaproteobacteria</taxon>
        <taxon>Hyphomicrobiales</taxon>
        <taxon>Phyllobacteriaceae</taxon>
        <taxon>Neomesorhizobium</taxon>
    </lineage>
</organism>
<accession>A0A1I3Y729</accession>
<feature type="transmembrane region" description="Helical" evidence="1">
    <location>
        <begin position="75"/>
        <end position="101"/>
    </location>
</feature>
<dbReference type="Pfam" id="PF07331">
    <property type="entry name" value="TctB"/>
    <property type="match status" value="1"/>
</dbReference>
<evidence type="ECO:0000313" key="3">
    <source>
        <dbReference type="EMBL" id="SFK27510.1"/>
    </source>
</evidence>